<dbReference type="RefSeq" id="WP_125575397.1">
    <property type="nucleotide sequence ID" value="NZ_JBHSSO010000069.1"/>
</dbReference>
<evidence type="ECO:0000313" key="3">
    <source>
        <dbReference type="Proteomes" id="UP001596258"/>
    </source>
</evidence>
<dbReference type="EMBL" id="JBHSSO010000069">
    <property type="protein sequence ID" value="MFC6290579.1"/>
    <property type="molecule type" value="Genomic_DNA"/>
</dbReference>
<evidence type="ECO:0008006" key="4">
    <source>
        <dbReference type="Google" id="ProtNLM"/>
    </source>
</evidence>
<dbReference type="Proteomes" id="UP001596258">
    <property type="component" value="Unassembled WGS sequence"/>
</dbReference>
<name>A0ABW1UB34_9LACO</name>
<evidence type="ECO:0000256" key="1">
    <source>
        <dbReference type="SAM" id="SignalP"/>
    </source>
</evidence>
<organism evidence="2 3">
    <name type="scientific">Levilactobacillus angrenensis</name>
    <dbReference type="NCBI Taxonomy" id="2486020"/>
    <lineage>
        <taxon>Bacteria</taxon>
        <taxon>Bacillati</taxon>
        <taxon>Bacillota</taxon>
        <taxon>Bacilli</taxon>
        <taxon>Lactobacillales</taxon>
        <taxon>Lactobacillaceae</taxon>
        <taxon>Levilactobacillus</taxon>
    </lineage>
</organism>
<reference evidence="3" key="1">
    <citation type="journal article" date="2019" name="Int. J. Syst. Evol. Microbiol.">
        <title>The Global Catalogue of Microorganisms (GCM) 10K type strain sequencing project: providing services to taxonomists for standard genome sequencing and annotation.</title>
        <authorList>
            <consortium name="The Broad Institute Genomics Platform"/>
            <consortium name="The Broad Institute Genome Sequencing Center for Infectious Disease"/>
            <person name="Wu L."/>
            <person name="Ma J."/>
        </authorList>
    </citation>
    <scope>NUCLEOTIDE SEQUENCE [LARGE SCALE GENOMIC DNA]</scope>
    <source>
        <strain evidence="3">CCM 8893</strain>
    </source>
</reference>
<evidence type="ECO:0000313" key="2">
    <source>
        <dbReference type="EMBL" id="MFC6290579.1"/>
    </source>
</evidence>
<proteinExistence type="predicted"/>
<comment type="caution">
    <text evidence="2">The sequence shown here is derived from an EMBL/GenBank/DDBJ whole genome shotgun (WGS) entry which is preliminary data.</text>
</comment>
<keyword evidence="1" id="KW-0732">Signal</keyword>
<gene>
    <name evidence="2" type="ORF">ACFP1M_10390</name>
</gene>
<keyword evidence="3" id="KW-1185">Reference proteome</keyword>
<feature type="chain" id="PRO_5046832514" description="D-alanyl-D-alanine carboxypeptidase" evidence="1">
    <location>
        <begin position="29"/>
        <end position="240"/>
    </location>
</feature>
<protein>
    <recommendedName>
        <fullName evidence="4">D-alanyl-D-alanine carboxypeptidase</fullName>
    </recommendedName>
</protein>
<accession>A0ABW1UB34</accession>
<sequence>MKKLFKASLIAALSFVLVAPSLTTPASAKSKVKVISTSKVAHKTYHGKHGNIYSSAKLTHRKYKMSKYRYTTWTATKKAVIKNHGKKATLAYIKSGKKAGWIYKKYLTAGKAPFNKQKRLYNTYSAYMKALMQASAGSQRTPNRDDGYEGMADSISDNFGNVYYDYSDSDVQKDATKDKNALVKIYGVFKNRFSGSRRSDMDAMAKELDNMQVTMDNLDQFSSNEETFAQTLSTAVRDLS</sequence>
<feature type="signal peptide" evidence="1">
    <location>
        <begin position="1"/>
        <end position="28"/>
    </location>
</feature>